<dbReference type="GO" id="GO:0004360">
    <property type="term" value="F:glutamine-fructose-6-phosphate transaminase (isomerizing) activity"/>
    <property type="evidence" value="ECO:0007669"/>
    <property type="project" value="UniProtKB-EC"/>
</dbReference>
<dbReference type="CDD" id="cd05008">
    <property type="entry name" value="SIS_GlmS_GlmD_1"/>
    <property type="match status" value="1"/>
</dbReference>
<keyword evidence="4 8" id="KW-0032">Aminotransferase</keyword>
<dbReference type="InterPro" id="IPR029055">
    <property type="entry name" value="Ntn_hydrolases_N"/>
</dbReference>
<keyword evidence="6" id="KW-0677">Repeat</keyword>
<keyword evidence="5 8" id="KW-0808">Transferase</keyword>
<dbReference type="InterPro" id="IPR047084">
    <property type="entry name" value="GFAT_N"/>
</dbReference>
<feature type="active site" description="Nucleophile; for GATase activity" evidence="8">
    <location>
        <position position="2"/>
    </location>
</feature>
<accession>A0ABU1QQV4</accession>
<dbReference type="EMBL" id="JAVDTI010000001">
    <property type="protein sequence ID" value="MDR6803531.1"/>
    <property type="molecule type" value="Genomic_DNA"/>
</dbReference>
<feature type="domain" description="Glutamine amidotransferase type-2" evidence="9">
    <location>
        <begin position="2"/>
        <end position="220"/>
    </location>
</feature>
<dbReference type="EC" id="2.6.1.16" evidence="2 8"/>
<evidence type="ECO:0000256" key="5">
    <source>
        <dbReference type="ARBA" id="ARBA00022679"/>
    </source>
</evidence>
<organism evidence="11 12">
    <name type="scientific">Dyadobacter fermentans</name>
    <dbReference type="NCBI Taxonomy" id="94254"/>
    <lineage>
        <taxon>Bacteria</taxon>
        <taxon>Pseudomonadati</taxon>
        <taxon>Bacteroidota</taxon>
        <taxon>Cytophagia</taxon>
        <taxon>Cytophagales</taxon>
        <taxon>Spirosomataceae</taxon>
        <taxon>Dyadobacter</taxon>
    </lineage>
</organism>
<dbReference type="HAMAP" id="MF_00164">
    <property type="entry name" value="GlmS"/>
    <property type="match status" value="1"/>
</dbReference>
<dbReference type="SUPFAM" id="SSF56235">
    <property type="entry name" value="N-terminal nucleophile aminohydrolases (Ntn hydrolases)"/>
    <property type="match status" value="1"/>
</dbReference>
<dbReference type="InterPro" id="IPR017932">
    <property type="entry name" value="GATase_2_dom"/>
</dbReference>
<reference evidence="11 12" key="1">
    <citation type="submission" date="2023-07" db="EMBL/GenBank/DDBJ databases">
        <title>Sorghum-associated microbial communities from plants grown in Nebraska, USA.</title>
        <authorList>
            <person name="Schachtman D."/>
        </authorList>
    </citation>
    <scope>NUCLEOTIDE SEQUENCE [LARGE SCALE GENOMIC DNA]</scope>
    <source>
        <strain evidence="11 12">BE57</strain>
    </source>
</reference>
<dbReference type="InterPro" id="IPR035466">
    <property type="entry name" value="GlmS/AgaS_SIS"/>
</dbReference>
<dbReference type="InterPro" id="IPR005855">
    <property type="entry name" value="GFAT"/>
</dbReference>
<keyword evidence="12" id="KW-1185">Reference proteome</keyword>
<dbReference type="RefSeq" id="WP_309980964.1">
    <property type="nucleotide sequence ID" value="NZ_JAVDTI010000001.1"/>
</dbReference>
<comment type="caution">
    <text evidence="11">The sequence shown here is derived from an EMBL/GenBank/DDBJ whole genome shotgun (WGS) entry which is preliminary data.</text>
</comment>
<dbReference type="Pfam" id="PF13522">
    <property type="entry name" value="GATase_6"/>
    <property type="match status" value="1"/>
</dbReference>
<evidence type="ECO:0000256" key="8">
    <source>
        <dbReference type="HAMAP-Rule" id="MF_00164"/>
    </source>
</evidence>
<dbReference type="PANTHER" id="PTHR10937">
    <property type="entry name" value="GLUCOSAMINE--FRUCTOSE-6-PHOSPHATE AMINOTRANSFERASE, ISOMERIZING"/>
    <property type="match status" value="1"/>
</dbReference>
<dbReference type="SUPFAM" id="SSF53697">
    <property type="entry name" value="SIS domain"/>
    <property type="match status" value="1"/>
</dbReference>
<dbReference type="InterPro" id="IPR035490">
    <property type="entry name" value="GlmS/FrlB_SIS"/>
</dbReference>
<dbReference type="InterPro" id="IPR046348">
    <property type="entry name" value="SIS_dom_sf"/>
</dbReference>
<dbReference type="PANTHER" id="PTHR10937:SF0">
    <property type="entry name" value="GLUTAMINE--FRUCTOSE-6-PHOSPHATE TRANSAMINASE (ISOMERIZING)"/>
    <property type="match status" value="1"/>
</dbReference>
<evidence type="ECO:0000313" key="12">
    <source>
        <dbReference type="Proteomes" id="UP001264980"/>
    </source>
</evidence>
<comment type="subunit">
    <text evidence="8">Homodimer.</text>
</comment>
<dbReference type="Pfam" id="PF01380">
    <property type="entry name" value="SIS"/>
    <property type="match status" value="2"/>
</dbReference>
<dbReference type="InterPro" id="IPR001347">
    <property type="entry name" value="SIS_dom"/>
</dbReference>
<dbReference type="NCBIfam" id="NF001484">
    <property type="entry name" value="PRK00331.1"/>
    <property type="match status" value="1"/>
</dbReference>
<feature type="domain" description="SIS" evidence="10">
    <location>
        <begin position="462"/>
        <end position="603"/>
    </location>
</feature>
<dbReference type="PROSITE" id="PS51464">
    <property type="entry name" value="SIS"/>
    <property type="match status" value="2"/>
</dbReference>
<dbReference type="Proteomes" id="UP001264980">
    <property type="component" value="Unassembled WGS sequence"/>
</dbReference>
<protein>
    <recommendedName>
        <fullName evidence="3 8">Glutamine--fructose-6-phosphate aminotransferase [isomerizing]</fullName>
        <ecNumber evidence="2 8">2.6.1.16</ecNumber>
    </recommendedName>
    <alternativeName>
        <fullName evidence="8">D-fructose-6-phosphate amidotransferase</fullName>
    </alternativeName>
    <alternativeName>
        <fullName evidence="8">GFAT</fullName>
    </alternativeName>
    <alternativeName>
        <fullName evidence="8">Glucosamine-6-phosphate synthase</fullName>
    </alternativeName>
    <alternativeName>
        <fullName evidence="8">Hexosephosphate aminotransferase</fullName>
    </alternativeName>
    <alternativeName>
        <fullName evidence="8">L-glutamine--D-fructose-6-phosphate amidotransferase</fullName>
    </alternativeName>
</protein>
<evidence type="ECO:0000256" key="4">
    <source>
        <dbReference type="ARBA" id="ARBA00022576"/>
    </source>
</evidence>
<dbReference type="CDD" id="cd05009">
    <property type="entry name" value="SIS_GlmS_GlmD_2"/>
    <property type="match status" value="1"/>
</dbReference>
<evidence type="ECO:0000256" key="6">
    <source>
        <dbReference type="ARBA" id="ARBA00022737"/>
    </source>
</evidence>
<evidence type="ECO:0000259" key="10">
    <source>
        <dbReference type="PROSITE" id="PS51464"/>
    </source>
</evidence>
<evidence type="ECO:0000256" key="3">
    <source>
        <dbReference type="ARBA" id="ARBA00016090"/>
    </source>
</evidence>
<evidence type="ECO:0000259" key="9">
    <source>
        <dbReference type="PROSITE" id="PS51278"/>
    </source>
</evidence>
<dbReference type="PROSITE" id="PS51278">
    <property type="entry name" value="GATASE_TYPE_2"/>
    <property type="match status" value="1"/>
</dbReference>
<comment type="catalytic activity">
    <reaction evidence="1 8">
        <text>D-fructose 6-phosphate + L-glutamine = D-glucosamine 6-phosphate + L-glutamate</text>
        <dbReference type="Rhea" id="RHEA:13237"/>
        <dbReference type="ChEBI" id="CHEBI:29985"/>
        <dbReference type="ChEBI" id="CHEBI:58359"/>
        <dbReference type="ChEBI" id="CHEBI:58725"/>
        <dbReference type="ChEBI" id="CHEBI:61527"/>
        <dbReference type="EC" id="2.6.1.16"/>
    </reaction>
</comment>
<evidence type="ECO:0000256" key="7">
    <source>
        <dbReference type="ARBA" id="ARBA00022962"/>
    </source>
</evidence>
<comment type="function">
    <text evidence="8">Catalyzes the first step in hexosamine metabolism, converting fructose-6P into glucosamine-6P using glutamine as a nitrogen source.</text>
</comment>
<dbReference type="Gene3D" id="3.60.20.10">
    <property type="entry name" value="Glutamine Phosphoribosylpyrophosphate, subunit 1, domain 1"/>
    <property type="match status" value="1"/>
</dbReference>
<name>A0ABU1QQV4_9BACT</name>
<keyword evidence="8" id="KW-0963">Cytoplasm</keyword>
<evidence type="ECO:0000256" key="1">
    <source>
        <dbReference type="ARBA" id="ARBA00001031"/>
    </source>
</evidence>
<feature type="active site" description="For Fru-6P isomerization activity" evidence="8">
    <location>
        <position position="608"/>
    </location>
</feature>
<keyword evidence="7" id="KW-0315">Glutamine amidotransferase</keyword>
<feature type="domain" description="SIS" evidence="10">
    <location>
        <begin position="290"/>
        <end position="429"/>
    </location>
</feature>
<sequence>MCGIVAYVGNREAYPLILKGLKRLEYRGYDSSGIALLENGELNIYKKKGKVTDLESELNGKQLPATIGIGHTRWATHGEPNDVNAHPHYSNNRRLAIIHNGIIENYASIKQNLVGKGHKFLSDTDTEVLIHFIEDVQKETGATLEAAVRLALKEVVGAYAIVVMSIDHPGQLIAARKGSPLVIGVGENEYFLASDATPIIEYTKDVVYLDDYEVAVINEGKLSIQHLDSTKETTPYIQKLEMELETIEKGGYDHFMIKEIFEQPRSIADSMRGRLRADDAHLQLGGLNDYLDKLAQADRVVIVGCGTSWHAGLVAEYMFEELARINVEVEYASEFRYRNPVIKENDIVIAISQSGETADTLAAIELAKSKGATIFGVCNVVGSSIARATHAGAYTHAGPEIGVASTKAFTAQVTVLTLMAIAVAKRKGTISEETYRQLLIELETIPSKVDKVFENAAKIKEIAFIFTYARNFIYLGRGLNFPVALEGALKLKEISYIHAEGYPAAEMKHGPIALIDEDMPVVFLATKDSSYEKIVSNIQEVKARKGRVIAIVTEGDTLIPGMVDFVIEVPNTHEILTPLVSVIPLQLLSYYIAVMRGRNVDQPRNLAKSVTVE</sequence>
<proteinExistence type="inferred from homology"/>
<comment type="subcellular location">
    <subcellularLocation>
        <location evidence="8">Cytoplasm</location>
    </subcellularLocation>
</comment>
<feature type="initiator methionine" description="Removed" evidence="8">
    <location>
        <position position="1"/>
    </location>
</feature>
<dbReference type="NCBIfam" id="TIGR01135">
    <property type="entry name" value="glmS"/>
    <property type="match status" value="1"/>
</dbReference>
<evidence type="ECO:0000256" key="2">
    <source>
        <dbReference type="ARBA" id="ARBA00012916"/>
    </source>
</evidence>
<gene>
    <name evidence="8" type="primary">glmS</name>
    <name evidence="11" type="ORF">J2W84_000568</name>
</gene>
<dbReference type="CDD" id="cd00714">
    <property type="entry name" value="GFAT"/>
    <property type="match status" value="1"/>
</dbReference>
<evidence type="ECO:0000313" key="11">
    <source>
        <dbReference type="EMBL" id="MDR6803531.1"/>
    </source>
</evidence>
<dbReference type="Gene3D" id="3.40.50.10490">
    <property type="entry name" value="Glucose-6-phosphate isomerase like protein, domain 1"/>
    <property type="match status" value="2"/>
</dbReference>